<dbReference type="InterPro" id="IPR041682">
    <property type="entry name" value="AAA_14"/>
</dbReference>
<dbReference type="InterPro" id="IPR003593">
    <property type="entry name" value="AAA+_ATPase"/>
</dbReference>
<evidence type="ECO:0000313" key="3">
    <source>
        <dbReference type="Proteomes" id="UP000230802"/>
    </source>
</evidence>
<sequence length="438" mass="51677">MDKFIKRDVWDKVVNDLQKEEITIILGPRQVGKTTLILKLINYLKDHGVKKEQIYYYNLDDVELRGRIKKDFYFLKKDIEQTFGKTLENIKDKLFLFIDEGQKVPAIFELVKIFFDQKYRLKIIISGSSSITIKDKSAETLAGRVSYFYLSPLIFSELAEKNLSIYNNLEKIPNSDFLREKTAEGYRNIKEYQYLLDKMLLFGAFPKVVNLNPSDAVNSLNNFIATYLDKDIKDIGSRVDIENFHLSFKNLIDYLANLINFSKLSSDLGIKRDSIYHYFELMEKTLVVQTVPPFIFPNLKHIFKSKKFFFFDNGVATRLKGYLNLDELKRSQFTGSLFENFIFQNLYCRSLNDIKKPSFYYFRDYQNHEIDFIYQRGDVIVPIEATYSHKIEKAKLRNFHHFFRLYPKASYGIIFYLGEVQKISIGEKSIFTLPFFLV</sequence>
<protein>
    <recommendedName>
        <fullName evidence="1">AAA+ ATPase domain-containing protein</fullName>
    </recommendedName>
</protein>
<feature type="domain" description="AAA+ ATPase" evidence="1">
    <location>
        <begin position="19"/>
        <end position="152"/>
    </location>
</feature>
<dbReference type="SUPFAM" id="SSF52540">
    <property type="entry name" value="P-loop containing nucleoside triphosphate hydrolases"/>
    <property type="match status" value="1"/>
</dbReference>
<reference evidence="2 3" key="1">
    <citation type="submission" date="2017-09" db="EMBL/GenBank/DDBJ databases">
        <title>Depth-based differentiation of microbial function through sediment-hosted aquifers and enrichment of novel symbionts in the deep terrestrial subsurface.</title>
        <authorList>
            <person name="Probst A.J."/>
            <person name="Ladd B."/>
            <person name="Jarett J.K."/>
            <person name="Geller-Mcgrath D.E."/>
            <person name="Sieber C.M."/>
            <person name="Emerson J.B."/>
            <person name="Anantharaman K."/>
            <person name="Thomas B.C."/>
            <person name="Malmstrom R."/>
            <person name="Stieglmeier M."/>
            <person name="Klingl A."/>
            <person name="Woyke T."/>
            <person name="Ryan C.M."/>
            <person name="Banfield J.F."/>
        </authorList>
    </citation>
    <scope>NUCLEOTIDE SEQUENCE [LARGE SCALE GENOMIC DNA]</scope>
    <source>
        <strain evidence="2">CG22_combo_CG10-13_8_21_14_all_33_16</strain>
    </source>
</reference>
<dbReference type="AlphaFoldDB" id="A0A2H0C641"/>
<dbReference type="SMART" id="SM00382">
    <property type="entry name" value="AAA"/>
    <property type="match status" value="1"/>
</dbReference>
<dbReference type="InterPro" id="IPR027417">
    <property type="entry name" value="P-loop_NTPase"/>
</dbReference>
<dbReference type="Gene3D" id="3.40.50.300">
    <property type="entry name" value="P-loop containing nucleotide triphosphate hydrolases"/>
    <property type="match status" value="1"/>
</dbReference>
<dbReference type="Pfam" id="PF13635">
    <property type="entry name" value="DUF4143"/>
    <property type="match status" value="1"/>
</dbReference>
<dbReference type="EMBL" id="PCTD01000015">
    <property type="protein sequence ID" value="PIP64840.1"/>
    <property type="molecule type" value="Genomic_DNA"/>
</dbReference>
<dbReference type="Proteomes" id="UP000230802">
    <property type="component" value="Unassembled WGS sequence"/>
</dbReference>
<dbReference type="Pfam" id="PF13173">
    <property type="entry name" value="AAA_14"/>
    <property type="match status" value="1"/>
</dbReference>
<gene>
    <name evidence="2" type="ORF">COW96_00315</name>
</gene>
<name>A0A2H0C641_9BACT</name>
<dbReference type="PANTHER" id="PTHR43566:SF1">
    <property type="entry name" value="AAA+ ATPASE DOMAIN-CONTAINING PROTEIN"/>
    <property type="match status" value="1"/>
</dbReference>
<evidence type="ECO:0000313" key="2">
    <source>
        <dbReference type="EMBL" id="PIP64840.1"/>
    </source>
</evidence>
<evidence type="ECO:0000259" key="1">
    <source>
        <dbReference type="SMART" id="SM00382"/>
    </source>
</evidence>
<proteinExistence type="predicted"/>
<comment type="caution">
    <text evidence="2">The sequence shown here is derived from an EMBL/GenBank/DDBJ whole genome shotgun (WGS) entry which is preliminary data.</text>
</comment>
<accession>A0A2H0C641</accession>
<dbReference type="PANTHER" id="PTHR43566">
    <property type="entry name" value="CONSERVED PROTEIN"/>
    <property type="match status" value="1"/>
</dbReference>
<dbReference type="InterPro" id="IPR025420">
    <property type="entry name" value="DUF4143"/>
</dbReference>
<organism evidence="2 3">
    <name type="scientific">Candidatus Roizmanbacteria bacterium CG22_combo_CG10-13_8_21_14_all_33_16</name>
    <dbReference type="NCBI Taxonomy" id="1974859"/>
    <lineage>
        <taxon>Bacteria</taxon>
        <taxon>Candidatus Roizmaniibacteriota</taxon>
    </lineage>
</organism>